<name>A0A537JHV8_9BACT</name>
<accession>A0A537JHV8</accession>
<organism evidence="1 2">
    <name type="scientific">Candidatus Segetimicrobium genomatis</name>
    <dbReference type="NCBI Taxonomy" id="2569760"/>
    <lineage>
        <taxon>Bacteria</taxon>
        <taxon>Bacillati</taxon>
        <taxon>Candidatus Sysuimicrobiota</taxon>
        <taxon>Candidatus Sysuimicrobiia</taxon>
        <taxon>Candidatus Sysuimicrobiales</taxon>
        <taxon>Candidatus Segetimicrobiaceae</taxon>
        <taxon>Candidatus Segetimicrobium</taxon>
    </lineage>
</organism>
<reference evidence="1 2" key="1">
    <citation type="journal article" date="2019" name="Nat. Microbiol.">
        <title>Mediterranean grassland soil C-N compound turnover is dependent on rainfall and depth, and is mediated by genomically divergent microorganisms.</title>
        <authorList>
            <person name="Diamond S."/>
            <person name="Andeer P.F."/>
            <person name="Li Z."/>
            <person name="Crits-Christoph A."/>
            <person name="Burstein D."/>
            <person name="Anantharaman K."/>
            <person name="Lane K.R."/>
            <person name="Thomas B.C."/>
            <person name="Pan C."/>
            <person name="Northen T.R."/>
            <person name="Banfield J.F."/>
        </authorList>
    </citation>
    <scope>NUCLEOTIDE SEQUENCE [LARGE SCALE GENOMIC DNA]</scope>
    <source>
        <strain evidence="1">NP_6</strain>
    </source>
</reference>
<evidence type="ECO:0000313" key="1">
    <source>
        <dbReference type="EMBL" id="TMI82696.1"/>
    </source>
</evidence>
<feature type="non-terminal residue" evidence="1">
    <location>
        <position position="150"/>
    </location>
</feature>
<dbReference type="Proteomes" id="UP000318093">
    <property type="component" value="Unassembled WGS sequence"/>
</dbReference>
<evidence type="ECO:0000313" key="2">
    <source>
        <dbReference type="Proteomes" id="UP000318093"/>
    </source>
</evidence>
<protein>
    <submittedName>
        <fullName evidence="1">Uncharacterized protein</fullName>
    </submittedName>
</protein>
<comment type="caution">
    <text evidence="1">The sequence shown here is derived from an EMBL/GenBank/DDBJ whole genome shotgun (WGS) entry which is preliminary data.</text>
</comment>
<dbReference type="AlphaFoldDB" id="A0A537JHV8"/>
<gene>
    <name evidence="1" type="ORF">E6H03_05080</name>
</gene>
<proteinExistence type="predicted"/>
<sequence length="150" mass="16477">MKTTSDGGRKLDRSRERCVRKYRLAKDLALGYFRNQQVEESLVFAQTSATFARGFHFGVWSDGELEDLLSAIGVSILSQLADRPPSGGRSGGKILYVATHLDAIGGHGEILRLWLKLLAGKQNVEQYLLPTRRATPAFLAKINGTGCTLL</sequence>
<dbReference type="EMBL" id="VBAN01000149">
    <property type="protein sequence ID" value="TMI82696.1"/>
    <property type="molecule type" value="Genomic_DNA"/>
</dbReference>